<sequence>MPWQFWIDRGGTFTDLVGINPAGECIVRKVLSEQPDQPGDPAVRAIREVLELKAGQPIPIGLIEEVRLGTTVATNALLENAGEAVLLFCNRGFKDLLRIGDQHRPELFALQIRRTPFLARAVIEVPGRLNAKGQEIEPISFDAALENEVRRHAKAGLKSCAIALLHAYRNPEHELHLQDWLNQLGFNSVVCSHQVCPLPRLVPRGQTTLVEATVSPVLFKYLNQVRKEIGASTRLRMMGSSGALLTPKWLLAKDTILSGPAGGMVGAVAAARASGLAQQPLLGFDMGGTSTDVFHVPAGQQEEDWQRSPETEVAGQRLMAQRLPIHTVAAGGGSIISSDGERLQVGPRSAGADPGPACYRRGGPLTITDANLLLGRLQVNEFPALFGPSANQPPDLSVVQKRFKQLAETIGSTPEDSAEGALAIAIERMADAIRQVSLLRGHDIRGGVLVAFGGASGQHACRLAAQLGLKRVLLHPLAGVLSAHGMGHARQRQLRERSVREPLNEDLLDKLQQLIKLEQTQAEQLLQESGDLASAVDSAPPKRWARIELRYASSEQGLTLSLKPTTCITDIQKAFAVAHQQRFSYIPPHNQPLVVERLEVAVVAPASQSDQSRSRRGDVQLYTPPPRSEHQHAEVHWPDLGWQQVPLHHRDRLIAGSVLEGPALILEATGCIVLEPGWRASVDQQGALVLDAIAADSMITKHPVTLVKQTPDPVLLELFHHRFMAIAEQMGERLRQTSRSVNIRERLDFSCALFDHQGALVANAPHIPVHLGSMGESVADLLAQINAGERGPLRPGETVLSNDPYHGGTHLPDITAITPVFTTSDKPSYFVACRAHHADVGGLTPGSMPPFSRSIKDEGLLLRNVSFVIDGHHDRKSWEQRLHSGNMPPRNPAELLADLQAQVAANQLGVQELTALVASTGDRQVNRYMAYVQANAAEAVRKVIQTLNNRAFSVELDNGAKLCLKISIDKHQRTAKVDFTGTSAQRSDNFQAPLAVTKAAVLYVFRCLVKETIPLNAGCFEPLELIVPNGCLLNPHPPAAVVAGNVETSQALCNLLFAALGVMAASQGTMNNLSFGDSDHQYYETVGGGSGAGKGFDGADGIQTHMTNSRLTDPEILEQRYPVRLELFALRHGSGGLGRWRGGDGLLRQFRFLAPMTASILSGSRRIAPFGLSGGLPGALGANQLEHVNGKREPLKGCATINIESGEALLICTPGGGGYGRPRD</sequence>
<dbReference type="InterPro" id="IPR002821">
    <property type="entry name" value="Hydantoinase_A"/>
</dbReference>
<evidence type="ECO:0000259" key="4">
    <source>
        <dbReference type="Pfam" id="PF02538"/>
    </source>
</evidence>
<dbReference type="InterPro" id="IPR003692">
    <property type="entry name" value="Hydantoinase_B"/>
</dbReference>
<dbReference type="PANTHER" id="PTHR11365">
    <property type="entry name" value="5-OXOPROLINASE RELATED"/>
    <property type="match status" value="1"/>
</dbReference>
<reference evidence="6 7" key="1">
    <citation type="journal article" date="2007" name="PLoS Genet.">
        <title>Patterns and implications of gene gain and loss in the evolution of Prochlorococcus.</title>
        <authorList>
            <person name="Kettler G.C."/>
            <person name="Martiny A.C."/>
            <person name="Huang K."/>
            <person name="Zucker J."/>
            <person name="Coleman M.L."/>
            <person name="Rodrigue S."/>
            <person name="Chen F."/>
            <person name="Lapidus A."/>
            <person name="Ferriera S."/>
            <person name="Johnson J."/>
            <person name="Steglich C."/>
            <person name="Church G.M."/>
            <person name="Richardson P."/>
            <person name="Chisholm S.W."/>
        </authorList>
    </citation>
    <scope>NUCLEOTIDE SEQUENCE [LARGE SCALE GENOMIC DNA]</scope>
    <source>
        <strain evidence="6 7">MIT 9303</strain>
    </source>
</reference>
<accession>A2CB93</accession>
<proteinExistence type="inferred from homology"/>
<evidence type="ECO:0000256" key="2">
    <source>
        <dbReference type="SAM" id="MobiDB-lite"/>
    </source>
</evidence>
<feature type="domain" description="Hydantoinase A/oxoprolinase" evidence="3">
    <location>
        <begin position="204"/>
        <end position="493"/>
    </location>
</feature>
<comment type="similarity">
    <text evidence="1">Belongs to the oxoprolinase family.</text>
</comment>
<evidence type="ECO:0000313" key="6">
    <source>
        <dbReference type="EMBL" id="ABM78753.1"/>
    </source>
</evidence>
<name>A2CB93_PROM3</name>
<dbReference type="STRING" id="59922.P9303_20111"/>
<feature type="domain" description="Hydantoinase/oxoprolinase N-terminal" evidence="5">
    <location>
        <begin position="5"/>
        <end position="183"/>
    </location>
</feature>
<dbReference type="PANTHER" id="PTHR11365:SF23">
    <property type="entry name" value="HYPOTHETICAL 5-OXOPROLINASE (EUROFUNG)-RELATED"/>
    <property type="match status" value="1"/>
</dbReference>
<evidence type="ECO:0000256" key="1">
    <source>
        <dbReference type="ARBA" id="ARBA00010403"/>
    </source>
</evidence>
<dbReference type="AlphaFoldDB" id="A2CB93"/>
<dbReference type="KEGG" id="pmf:P9303_20111"/>
<dbReference type="GO" id="GO:0017168">
    <property type="term" value="F:5-oxoprolinase (ATP-hydrolyzing) activity"/>
    <property type="evidence" value="ECO:0007669"/>
    <property type="project" value="UniProtKB-EC"/>
</dbReference>
<dbReference type="BioCyc" id="PMAR59922:G1G80-1751-MONOMER"/>
<dbReference type="GO" id="GO:0006749">
    <property type="term" value="P:glutathione metabolic process"/>
    <property type="evidence" value="ECO:0007669"/>
    <property type="project" value="TreeGrafter"/>
</dbReference>
<dbReference type="Proteomes" id="UP000002274">
    <property type="component" value="Chromosome"/>
</dbReference>
<feature type="region of interest" description="Disordered" evidence="2">
    <location>
        <begin position="606"/>
        <end position="631"/>
    </location>
</feature>
<evidence type="ECO:0000259" key="3">
    <source>
        <dbReference type="Pfam" id="PF01968"/>
    </source>
</evidence>
<gene>
    <name evidence="6" type="ordered locus">P9303_20111</name>
</gene>
<organism evidence="6 7">
    <name type="scientific">Prochlorococcus marinus (strain MIT 9303)</name>
    <dbReference type="NCBI Taxonomy" id="59922"/>
    <lineage>
        <taxon>Bacteria</taxon>
        <taxon>Bacillati</taxon>
        <taxon>Cyanobacteriota</taxon>
        <taxon>Cyanophyceae</taxon>
        <taxon>Synechococcales</taxon>
        <taxon>Prochlorococcaceae</taxon>
        <taxon>Prochlorococcus</taxon>
    </lineage>
</organism>
<evidence type="ECO:0000259" key="5">
    <source>
        <dbReference type="Pfam" id="PF05378"/>
    </source>
</evidence>
<evidence type="ECO:0000313" key="7">
    <source>
        <dbReference type="Proteomes" id="UP000002274"/>
    </source>
</evidence>
<dbReference type="InterPro" id="IPR008040">
    <property type="entry name" value="Hydant_A_N"/>
</dbReference>
<dbReference type="EC" id="3.5.2.9" evidence="6"/>
<dbReference type="RefSeq" id="WP_011826632.1">
    <property type="nucleotide sequence ID" value="NC_008820.1"/>
</dbReference>
<dbReference type="HOGENOM" id="CLU_002157_0_0_3"/>
<protein>
    <submittedName>
        <fullName evidence="6">Hydantoinase/oxoprolinase:Hydantoinase B/oxoprolinase</fullName>
        <ecNumber evidence="6">3.5.2.9</ecNumber>
    </submittedName>
</protein>
<dbReference type="GO" id="GO:0005829">
    <property type="term" value="C:cytosol"/>
    <property type="evidence" value="ECO:0007669"/>
    <property type="project" value="TreeGrafter"/>
</dbReference>
<dbReference type="InterPro" id="IPR045079">
    <property type="entry name" value="Oxoprolinase-like"/>
</dbReference>
<dbReference type="Pfam" id="PF05378">
    <property type="entry name" value="Hydant_A_N"/>
    <property type="match status" value="1"/>
</dbReference>
<dbReference type="Pfam" id="PF02538">
    <property type="entry name" value="Hydantoinase_B"/>
    <property type="match status" value="1"/>
</dbReference>
<dbReference type="Pfam" id="PF01968">
    <property type="entry name" value="Hydantoinase_A"/>
    <property type="match status" value="1"/>
</dbReference>
<feature type="domain" description="Hydantoinase B/oxoprolinase" evidence="4">
    <location>
        <begin position="712"/>
        <end position="1222"/>
    </location>
</feature>
<keyword evidence="6" id="KW-0378">Hydrolase</keyword>
<dbReference type="EMBL" id="CP000554">
    <property type="protein sequence ID" value="ABM78753.1"/>
    <property type="molecule type" value="Genomic_DNA"/>
</dbReference>